<keyword evidence="1" id="KW-0472">Membrane</keyword>
<evidence type="ECO:0000313" key="4">
    <source>
        <dbReference type="Proteomes" id="UP001156831"/>
    </source>
</evidence>
<reference evidence="3 4" key="1">
    <citation type="submission" date="2023-04" db="EMBL/GenBank/DDBJ databases">
        <title>Luteimonas sp. M1R5S18.</title>
        <authorList>
            <person name="Sun J.-Q."/>
        </authorList>
    </citation>
    <scope>NUCLEOTIDE SEQUENCE [LARGE SCALE GENOMIC DNA]</scope>
    <source>
        <strain evidence="3 4">M1R5S18</strain>
    </source>
</reference>
<keyword evidence="1" id="KW-1133">Transmembrane helix</keyword>
<dbReference type="Proteomes" id="UP001156831">
    <property type="component" value="Unassembled WGS sequence"/>
</dbReference>
<accession>A0ABT6JFD6</accession>
<protein>
    <submittedName>
        <fullName evidence="3">Uncharacterized protein</fullName>
    </submittedName>
</protein>
<dbReference type="EMBL" id="JARXRN010000016">
    <property type="protein sequence ID" value="MDH5829272.1"/>
    <property type="molecule type" value="Genomic_DNA"/>
</dbReference>
<organism evidence="3 4">
    <name type="scientific">Luteimonas rhizosphaericola</name>
    <dbReference type="NCBI Taxonomy" id="3042024"/>
    <lineage>
        <taxon>Bacteria</taxon>
        <taxon>Pseudomonadati</taxon>
        <taxon>Pseudomonadota</taxon>
        <taxon>Gammaproteobacteria</taxon>
        <taxon>Lysobacterales</taxon>
        <taxon>Lysobacteraceae</taxon>
        <taxon>Luteimonas</taxon>
    </lineage>
</organism>
<comment type="caution">
    <text evidence="3">The sequence shown here is derived from an EMBL/GenBank/DDBJ whole genome shotgun (WGS) entry which is preliminary data.</text>
</comment>
<gene>
    <name evidence="3" type="ORF">QFW80_01890</name>
</gene>
<proteinExistence type="predicted"/>
<feature type="transmembrane region" description="Helical" evidence="1">
    <location>
        <begin position="34"/>
        <end position="59"/>
    </location>
</feature>
<keyword evidence="4" id="KW-1185">Reference proteome</keyword>
<feature type="chain" id="PRO_5047137911" evidence="2">
    <location>
        <begin position="19"/>
        <end position="236"/>
    </location>
</feature>
<evidence type="ECO:0000256" key="2">
    <source>
        <dbReference type="SAM" id="SignalP"/>
    </source>
</evidence>
<evidence type="ECO:0000313" key="3">
    <source>
        <dbReference type="EMBL" id="MDH5829272.1"/>
    </source>
</evidence>
<keyword evidence="2" id="KW-0732">Signal</keyword>
<dbReference type="RefSeq" id="WP_280599344.1">
    <property type="nucleotide sequence ID" value="NZ_JARXRN010000016.1"/>
</dbReference>
<evidence type="ECO:0000256" key="1">
    <source>
        <dbReference type="SAM" id="Phobius"/>
    </source>
</evidence>
<name>A0ABT6JFD6_9GAMM</name>
<sequence>MDLIIGLLTAAASTVSNAAPAVAEVEEAASDMRIAWIAGGASLAGALLGAVIPVVVAHLHNKRSREDERDFLAVQVSSALYTYASGCVDVAYDSGEDDERGRLCPVETAPTLDPLSLDVNWRTIPVNLLDRIFALPAAQRIVNERLRWEALNDFEYPVLHRQAEYGRLALKALRIAHDLRRSANLPPDPDGVINLVAKMEEHVPELEAKIAAIDRASRSRGIESDRGKEPEANNLH</sequence>
<feature type="signal peptide" evidence="2">
    <location>
        <begin position="1"/>
        <end position="18"/>
    </location>
</feature>
<keyword evidence="1" id="KW-0812">Transmembrane</keyword>